<feature type="compositionally biased region" description="Basic and acidic residues" evidence="5">
    <location>
        <begin position="24"/>
        <end position="54"/>
    </location>
</feature>
<dbReference type="PANTHER" id="PTHR13165:SF0">
    <property type="entry name" value="SERRATE RNA EFFECTOR MOLECULE HOMOLOG"/>
    <property type="match status" value="1"/>
</dbReference>
<keyword evidence="6" id="KW-0472">Membrane</keyword>
<name>A0A915F0L0_9CEST</name>
<dbReference type="InterPro" id="IPR007042">
    <property type="entry name" value="SERRATE/Ars2_C"/>
</dbReference>
<protein>
    <submittedName>
        <fullName evidence="10">Serrate RNA effector molecule</fullName>
    </submittedName>
</protein>
<feature type="transmembrane region" description="Helical" evidence="6">
    <location>
        <begin position="924"/>
        <end position="950"/>
    </location>
</feature>
<dbReference type="PANTHER" id="PTHR13165">
    <property type="entry name" value="ARSENITE-RESISTANCE PROTEIN 2"/>
    <property type="match status" value="1"/>
</dbReference>
<keyword evidence="4" id="KW-0175">Coiled coil</keyword>
<keyword evidence="6" id="KW-1133">Transmembrane helix</keyword>
<dbReference type="InterPro" id="IPR021933">
    <property type="entry name" value="SERRATE/Ars2_N"/>
</dbReference>
<feature type="transmembrane region" description="Helical" evidence="6">
    <location>
        <begin position="962"/>
        <end position="981"/>
    </location>
</feature>
<evidence type="ECO:0000256" key="3">
    <source>
        <dbReference type="ARBA" id="ARBA00023242"/>
    </source>
</evidence>
<comment type="similarity">
    <text evidence="2">Belongs to the ARS2 family.</text>
</comment>
<feature type="compositionally biased region" description="Basic and acidic residues" evidence="5">
    <location>
        <begin position="354"/>
        <end position="374"/>
    </location>
</feature>
<feature type="compositionally biased region" description="Basic and acidic residues" evidence="5">
    <location>
        <begin position="96"/>
        <end position="114"/>
    </location>
</feature>
<feature type="domain" description="SERRATE/Ars2 N-terminal" evidence="8">
    <location>
        <begin position="129"/>
        <end position="238"/>
    </location>
</feature>
<dbReference type="Pfam" id="PF04959">
    <property type="entry name" value="ARS2"/>
    <property type="match status" value="1"/>
</dbReference>
<keyword evidence="3" id="KW-0539">Nucleus</keyword>
<accession>A0A915F0L0</accession>
<evidence type="ECO:0000256" key="1">
    <source>
        <dbReference type="ARBA" id="ARBA00004123"/>
    </source>
</evidence>
<evidence type="ECO:0000259" key="8">
    <source>
        <dbReference type="Pfam" id="PF12066"/>
    </source>
</evidence>
<evidence type="ECO:0000313" key="10">
    <source>
        <dbReference type="WBParaSite" id="maker-E.canG7_contigs_9225-snap-gene-0.40-mRNA-1"/>
    </source>
</evidence>
<evidence type="ECO:0000259" key="7">
    <source>
        <dbReference type="Pfam" id="PF04959"/>
    </source>
</evidence>
<feature type="region of interest" description="Disordered" evidence="5">
    <location>
        <begin position="1"/>
        <end position="120"/>
    </location>
</feature>
<dbReference type="Proteomes" id="UP000887562">
    <property type="component" value="Unplaced"/>
</dbReference>
<dbReference type="GO" id="GO:0031053">
    <property type="term" value="P:primary miRNA processing"/>
    <property type="evidence" value="ECO:0007669"/>
    <property type="project" value="TreeGrafter"/>
</dbReference>
<reference evidence="10" key="1">
    <citation type="submission" date="2022-11" db="UniProtKB">
        <authorList>
            <consortium name="WormBaseParasite"/>
        </authorList>
    </citation>
    <scope>IDENTIFICATION</scope>
</reference>
<sequence>MRVLSLCSPPLGGGRMGDSDDDNDIRRTRDKFRRERSDVDNRREKREPFDDRAVAGHSSAPRSRPDRRPSDYRSFGGPRDRPSFGNEPPSKRPRRVWNDDHRPAFRSRETKKDSMEDEMNYRPPLMPFKRFLEPLDDFITDEEAIAKYREYKESFNKRYIEEFFEAHKNEEWLREKYHPDFIDDTREQVTKNIRQRLDVFLDLFDKGMIDNQSVDMENGKNLIKLMDAVVIKLNGGTDDDLAILDNPEATDDDPVPVESKPDQTAVGNDWTGVSSESESEERPNPQDNIHEEEEDYGGDTKESENEDGHQPVFCKFNRDLFYKTGALMHRSGVFLLDAFVLLFAVLFSAHMRSVDAREKSEDTKNDIKVEDRDVSSPQNADITEHSGDNSVIAGGCLLTTEIDRQAGSKRQPPRRDLHKTASIFFRCLPPTITRKELEDMCTSQPGFIRLAIYDPMPERRFTRHAWATYEPNANIKKICWALNTNPVLREKWHQGRDSNDLCATVNRELAQRIRPVSAALTRHRPVMRNDLRIASRLVAQLDTKHSLWSLPGDEEGDAVTNACPVPGLPGVFSANPLMRNLTDFLVDETASEEEAMLNRSTGKAIDIIDGEGDKTVSFIPIDTDSSLLRALDRLIIYLRIVYSIDYYAATLYQLEDLMPHRCGIFHARGTLDSRGSTTPTVTQREVNDYISTFNEKMANLLDVPRDLTDEEIEALGARDPEAAAEAFIEANIQKRTSKKKPCKVVWVCPLSDKKFREPVFVRKHILNKHMEKVEAAKKDNAIFFNNFLRDPKRPSLPEAPRHLINRFYPPPTSVGPIGDTPGMRGRNIGGGYRAGGGYRGGGVYRTNSMPYGPREYFGSDGSHHGMPATAVSGAANIYGSTNQAEIYALSGHNGVRGGSPRGVGGYKDYNSRKRLYPDQSLGDVALFLTTIWMTLVTTVFEFVVCTLQVWSVRISWKRGFSWGSPVLCALFYVECIDLVLYTCKIFCILVHLIRLICSLVGARADSGSWPFGVGGLLVTNAGQPSLNEDVDMDVSCIQSPNPPPSTTSDVMEVSMCIDETVEMTSNHLESELEPPADDTADVSMECGVNNGFDGSVNMEAESMVLEDSIKSDCVERVALSTESADSHSIETVTPPSVGVDLSSEVDNLQVGPKDHFLSFEKSPFVAESRIPVSPSDWEEEEVARIEPQDHSQFSSPKSAFSNPLEEFNKIRPAQAAFDVPGSAKQPPPRSLGPLFTPIRTPMLSTSMRTPSKHVLPSEEFFVAGIGKHDLSIARDRRLTERLLTNFEFLRATSTRGFGQLKVEPPVLDPAAEQYLQTFLDDLVTFYGLRANSRTVAYKSRMGQLVDLALTEKTKSADFGLDFLKEFNELSIDGKIQRINSLRDLFCNRICANAVNKVVSSLQFPLGNLERQLEEKVIALEKEVQAKLREVDKLQTELNGWSGILENEAVLVAIIKARENIEETKAKTAEVLKEKEELRLQLEALECSKPVKEHREASFHRYLPTSYYVGLGASLFTFGPPVPQSRLVEVSHRLFSTSQVTCVSAEANIYHISTLFGLILVEVHCKHRHQCGTWSASKQEILNFHIFIQEGNFCVCLSPLSLSIDLAQLDTINDVADFAVDCLKRNWALLTDCFVGRTLEDAVDLLEYSLQSYALLIMFLRALFFADVSVVLELPRIDLGSSLCGIDRTPRTKAWRFCPSFYTVAKALSLDALLGSKPLRLIGIIAPRGANAVLKTVCNVFSTSDLLNAEATPSIFIEDPIGNIRLECLRQLSSSIPPHAPDNLVSFHERLIAGLPQAVITEDSENPD</sequence>
<keyword evidence="6" id="KW-0812">Transmembrane</keyword>
<feature type="coiled-coil region" evidence="4">
    <location>
        <begin position="1409"/>
        <end position="1487"/>
    </location>
</feature>
<evidence type="ECO:0000256" key="5">
    <source>
        <dbReference type="SAM" id="MobiDB-lite"/>
    </source>
</evidence>
<evidence type="ECO:0000256" key="6">
    <source>
        <dbReference type="SAM" id="Phobius"/>
    </source>
</evidence>
<feature type="compositionally biased region" description="Acidic residues" evidence="5">
    <location>
        <begin position="242"/>
        <end position="255"/>
    </location>
</feature>
<evidence type="ECO:0000256" key="2">
    <source>
        <dbReference type="ARBA" id="ARBA00005407"/>
    </source>
</evidence>
<comment type="subcellular location">
    <subcellularLocation>
        <location evidence="1">Nucleus</location>
    </subcellularLocation>
</comment>
<dbReference type="GO" id="GO:0016604">
    <property type="term" value="C:nuclear body"/>
    <property type="evidence" value="ECO:0007669"/>
    <property type="project" value="TreeGrafter"/>
</dbReference>
<proteinExistence type="inferred from homology"/>
<feature type="region of interest" description="Disordered" evidence="5">
    <location>
        <begin position="242"/>
        <end position="310"/>
    </location>
</feature>
<evidence type="ECO:0000313" key="9">
    <source>
        <dbReference type="Proteomes" id="UP000887562"/>
    </source>
</evidence>
<dbReference type="InterPro" id="IPR039727">
    <property type="entry name" value="SE/Ars2"/>
</dbReference>
<keyword evidence="9" id="KW-1185">Reference proteome</keyword>
<feature type="compositionally biased region" description="Basic and acidic residues" evidence="5">
    <location>
        <begin position="298"/>
        <end position="309"/>
    </location>
</feature>
<dbReference type="WBParaSite" id="maker-E.canG7_contigs_9225-snap-gene-0.40-mRNA-1">
    <property type="protein sequence ID" value="maker-E.canG7_contigs_9225-snap-gene-0.40-mRNA-1"/>
    <property type="gene ID" value="EcG7_02634"/>
</dbReference>
<dbReference type="Pfam" id="PF12066">
    <property type="entry name" value="SERRATE_Ars2_N"/>
    <property type="match status" value="1"/>
</dbReference>
<feature type="domain" description="SERRATE/Ars2 C-terminal" evidence="7">
    <location>
        <begin position="680"/>
        <end position="814"/>
    </location>
</feature>
<organism evidence="9 10">
    <name type="scientific">Echinococcus canadensis</name>
    <dbReference type="NCBI Taxonomy" id="519352"/>
    <lineage>
        <taxon>Eukaryota</taxon>
        <taxon>Metazoa</taxon>
        <taxon>Spiralia</taxon>
        <taxon>Lophotrochozoa</taxon>
        <taxon>Platyhelminthes</taxon>
        <taxon>Cestoda</taxon>
        <taxon>Eucestoda</taxon>
        <taxon>Cyclophyllidea</taxon>
        <taxon>Taeniidae</taxon>
        <taxon>Echinococcus</taxon>
        <taxon>Echinococcus canadensis group</taxon>
    </lineage>
</organism>
<evidence type="ECO:0000256" key="4">
    <source>
        <dbReference type="SAM" id="Coils"/>
    </source>
</evidence>
<feature type="region of interest" description="Disordered" evidence="5">
    <location>
        <begin position="354"/>
        <end position="388"/>
    </location>
</feature>